<reference evidence="1 2" key="1">
    <citation type="submission" date="2018-02" db="EMBL/GenBank/DDBJ databases">
        <title>Acetobacter orientalis genome.</title>
        <authorList>
            <person name="Nakashima N."/>
            <person name="Tamura T."/>
        </authorList>
    </citation>
    <scope>NUCLEOTIDE SEQUENCE [LARGE SCALE GENOMIC DNA]</scope>
    <source>
        <strain evidence="1 2">FAN1</strain>
    </source>
</reference>
<organism evidence="1 2">
    <name type="scientific">Acetobacter orientalis</name>
    <dbReference type="NCBI Taxonomy" id="146474"/>
    <lineage>
        <taxon>Bacteria</taxon>
        <taxon>Pseudomonadati</taxon>
        <taxon>Pseudomonadota</taxon>
        <taxon>Alphaproteobacteria</taxon>
        <taxon>Acetobacterales</taxon>
        <taxon>Acetobacteraceae</taxon>
        <taxon>Acetobacter</taxon>
    </lineage>
</organism>
<dbReference type="KEGG" id="aot:AcetOri_orf02030"/>
<gene>
    <name evidence="1" type="ORF">AcetOrient_orf02030</name>
</gene>
<dbReference type="EMBL" id="AP018515">
    <property type="protein sequence ID" value="BBC79701.1"/>
    <property type="molecule type" value="Genomic_DNA"/>
</dbReference>
<dbReference type="AlphaFoldDB" id="A0A2Z5ZGJ2"/>
<dbReference type="Proteomes" id="UP000270034">
    <property type="component" value="Chromosome"/>
</dbReference>
<evidence type="ECO:0000313" key="1">
    <source>
        <dbReference type="EMBL" id="BBC79701.1"/>
    </source>
</evidence>
<name>A0A2Z5ZGJ2_9PROT</name>
<dbReference type="GO" id="GO:0030246">
    <property type="term" value="F:carbohydrate binding"/>
    <property type="evidence" value="ECO:0007669"/>
    <property type="project" value="UniProtKB-KW"/>
</dbReference>
<proteinExistence type="predicted"/>
<evidence type="ECO:0000313" key="2">
    <source>
        <dbReference type="Proteomes" id="UP000270034"/>
    </source>
</evidence>
<accession>A0A2Z5ZGJ2</accession>
<sequence length="46" mass="4875">MTAHSSGNKHAAALAHPHKTAACMCACQKLCNRLGQGFVCFIGWCV</sequence>
<keyword evidence="1" id="KW-0430">Lectin</keyword>
<protein>
    <submittedName>
        <fullName evidence="1">C-type lectin domain family 4 member D isoform X2</fullName>
    </submittedName>
</protein>